<keyword evidence="2" id="KW-0808">Transferase</keyword>
<evidence type="ECO:0000313" key="3">
    <source>
        <dbReference type="Proteomes" id="UP000219215"/>
    </source>
</evidence>
<dbReference type="Gene3D" id="3.40.630.30">
    <property type="match status" value="1"/>
</dbReference>
<gene>
    <name evidence="2" type="ORF">DPRO_3523</name>
</gene>
<dbReference type="AlphaFoldDB" id="A0A2C8FEF4"/>
<dbReference type="EMBL" id="LT907975">
    <property type="protein sequence ID" value="SOB60439.1"/>
    <property type="molecule type" value="Genomic_DNA"/>
</dbReference>
<dbReference type="Proteomes" id="UP000219215">
    <property type="component" value="Chromosome DPRO"/>
</dbReference>
<organism evidence="2 3">
    <name type="scientific">Pseudodesulfovibrio profundus</name>
    <dbReference type="NCBI Taxonomy" id="57320"/>
    <lineage>
        <taxon>Bacteria</taxon>
        <taxon>Pseudomonadati</taxon>
        <taxon>Thermodesulfobacteriota</taxon>
        <taxon>Desulfovibrionia</taxon>
        <taxon>Desulfovibrionales</taxon>
        <taxon>Desulfovibrionaceae</taxon>
    </lineage>
</organism>
<reference evidence="3" key="1">
    <citation type="submission" date="2017-09" db="EMBL/GenBank/DDBJ databases">
        <authorList>
            <person name="Regsiter A."/>
            <person name="William W."/>
        </authorList>
    </citation>
    <scope>NUCLEOTIDE SEQUENCE [LARGE SCALE GENOMIC DNA]</scope>
    <source>
        <strain evidence="3">500-1</strain>
    </source>
</reference>
<accession>A0A2C8FEF4</accession>
<dbReference type="OrthoDB" id="9789603at2"/>
<dbReference type="SUPFAM" id="SSF55729">
    <property type="entry name" value="Acyl-CoA N-acyltransferases (Nat)"/>
    <property type="match status" value="1"/>
</dbReference>
<dbReference type="PANTHER" id="PTHR43617">
    <property type="entry name" value="L-AMINO ACID N-ACETYLTRANSFERASE"/>
    <property type="match status" value="1"/>
</dbReference>
<evidence type="ECO:0000313" key="2">
    <source>
        <dbReference type="EMBL" id="SOB60439.1"/>
    </source>
</evidence>
<keyword evidence="3" id="KW-1185">Reference proteome</keyword>
<name>A0A2C8FEF4_9BACT</name>
<dbReference type="GO" id="GO:0016747">
    <property type="term" value="F:acyltransferase activity, transferring groups other than amino-acyl groups"/>
    <property type="evidence" value="ECO:0007669"/>
    <property type="project" value="InterPro"/>
</dbReference>
<proteinExistence type="predicted"/>
<dbReference type="CDD" id="cd04301">
    <property type="entry name" value="NAT_SF"/>
    <property type="match status" value="1"/>
</dbReference>
<dbReference type="RefSeq" id="WP_097013164.1">
    <property type="nucleotide sequence ID" value="NZ_LT907975.1"/>
</dbReference>
<sequence>MDITIKEEPRFNEIIEVSIHSGITPDDVDTLLDMAASSGLFASDLMMSTEDMAWDSAYSDGNEPHIFLKATYSTTGENRTAGFICFGPIDRWDGYYELYGIAVDPACQRLGIGSALLSEMIRQITVAGGKGIFLETGGGRSFENARLFYEANGFTQETRFHKQFIPSAGDVVYRFDIDTDGKEEQQQ</sequence>
<dbReference type="Pfam" id="PF13508">
    <property type="entry name" value="Acetyltransf_7"/>
    <property type="match status" value="1"/>
</dbReference>
<dbReference type="InterPro" id="IPR050276">
    <property type="entry name" value="MshD_Acetyltransferase"/>
</dbReference>
<dbReference type="InterPro" id="IPR000182">
    <property type="entry name" value="GNAT_dom"/>
</dbReference>
<dbReference type="PROSITE" id="PS51186">
    <property type="entry name" value="GNAT"/>
    <property type="match status" value="1"/>
</dbReference>
<feature type="domain" description="N-acetyltransferase" evidence="1">
    <location>
        <begin position="18"/>
        <end position="178"/>
    </location>
</feature>
<evidence type="ECO:0000259" key="1">
    <source>
        <dbReference type="PROSITE" id="PS51186"/>
    </source>
</evidence>
<dbReference type="KEGG" id="pprf:DPRO_3523"/>
<protein>
    <submittedName>
        <fullName evidence="2">GCN5-related N-acetyltransferase</fullName>
    </submittedName>
</protein>
<dbReference type="InterPro" id="IPR016181">
    <property type="entry name" value="Acyl_CoA_acyltransferase"/>
</dbReference>